<dbReference type="Gene3D" id="2.40.50.140">
    <property type="entry name" value="Nucleic acid-binding proteins"/>
    <property type="match status" value="1"/>
</dbReference>
<proteinExistence type="inferred from homology"/>
<keyword evidence="1 2" id="KW-0238">DNA-binding</keyword>
<evidence type="ECO:0000256" key="1">
    <source>
        <dbReference type="ARBA" id="ARBA00023125"/>
    </source>
</evidence>
<dbReference type="GO" id="GO:0006260">
    <property type="term" value="P:DNA replication"/>
    <property type="evidence" value="ECO:0007669"/>
    <property type="project" value="InterPro"/>
</dbReference>
<dbReference type="Proteomes" id="UP000189739">
    <property type="component" value="Unassembled WGS sequence"/>
</dbReference>
<dbReference type="AlphaFoldDB" id="A0A1S9PGJ5"/>
<dbReference type="PANTHER" id="PTHR10302:SF0">
    <property type="entry name" value="SINGLE-STRANDED DNA-BINDING PROTEIN, MITOCHONDRIAL"/>
    <property type="match status" value="1"/>
</dbReference>
<dbReference type="OrthoDB" id="9809878at2"/>
<dbReference type="InterPro" id="IPR011344">
    <property type="entry name" value="ssDNA-bd"/>
</dbReference>
<gene>
    <name evidence="4" type="ORF">BC343_26515</name>
</gene>
<dbReference type="InterPro" id="IPR000424">
    <property type="entry name" value="Primosome_PriB/ssb"/>
</dbReference>
<dbReference type="InterPro" id="IPR012340">
    <property type="entry name" value="NA-bd_OB-fold"/>
</dbReference>
<protein>
    <recommendedName>
        <fullName evidence="2 3">Single-stranded DNA-binding protein</fullName>
        <shortName evidence="2">SSB</shortName>
    </recommendedName>
</protein>
<evidence type="ECO:0000313" key="5">
    <source>
        <dbReference type="Proteomes" id="UP000189739"/>
    </source>
</evidence>
<dbReference type="Pfam" id="PF00436">
    <property type="entry name" value="SSB"/>
    <property type="match status" value="1"/>
</dbReference>
<name>A0A1S9PGJ5_9SPHI</name>
<organism evidence="4 5">
    <name type="scientific">Mucilaginibacter pedocola</name>
    <dbReference type="NCBI Taxonomy" id="1792845"/>
    <lineage>
        <taxon>Bacteria</taxon>
        <taxon>Pseudomonadati</taxon>
        <taxon>Bacteroidota</taxon>
        <taxon>Sphingobacteriia</taxon>
        <taxon>Sphingobacteriales</taxon>
        <taxon>Sphingobacteriaceae</taxon>
        <taxon>Mucilaginibacter</taxon>
    </lineage>
</organism>
<dbReference type="EMBL" id="MBTF01000009">
    <property type="protein sequence ID" value="OOQ60084.1"/>
    <property type="molecule type" value="Genomic_DNA"/>
</dbReference>
<dbReference type="GO" id="GO:0009295">
    <property type="term" value="C:nucleoid"/>
    <property type="evidence" value="ECO:0007669"/>
    <property type="project" value="TreeGrafter"/>
</dbReference>
<accession>A0A1S9PGJ5</accession>
<evidence type="ECO:0000256" key="2">
    <source>
        <dbReference type="HAMAP-Rule" id="MF_00984"/>
    </source>
</evidence>
<dbReference type="PIRSF" id="PIRSF002070">
    <property type="entry name" value="SSB"/>
    <property type="match status" value="1"/>
</dbReference>
<comment type="subunit">
    <text evidence="2">Homotetramer.</text>
</comment>
<sequence length="112" mass="12576">MTALKNSVRLIGNLGMDPEVKTFDNNRKLARISIATTDSYKNDKGEKVTDTQWHNIVFWGAQATLAESYLKKGDAVAIEGKLTSRNYNDKDGNKRYMTEIVVNEFVKMGSKA</sequence>
<dbReference type="CDD" id="cd04496">
    <property type="entry name" value="SSB_OBF"/>
    <property type="match status" value="1"/>
</dbReference>
<dbReference type="NCBIfam" id="TIGR00621">
    <property type="entry name" value="ssb"/>
    <property type="match status" value="1"/>
</dbReference>
<dbReference type="PROSITE" id="PS50935">
    <property type="entry name" value="SSB"/>
    <property type="match status" value="1"/>
</dbReference>
<dbReference type="STRING" id="1792845.BC343_26515"/>
<dbReference type="HAMAP" id="MF_00984">
    <property type="entry name" value="SSB"/>
    <property type="match status" value="1"/>
</dbReference>
<reference evidence="4 5" key="1">
    <citation type="submission" date="2016-07" db="EMBL/GenBank/DDBJ databases">
        <title>Genomic analysis of zinc-resistant bacterium Mucilaginibacter pedocola TBZ30.</title>
        <authorList>
            <person name="Huang J."/>
            <person name="Tang J."/>
        </authorList>
    </citation>
    <scope>NUCLEOTIDE SEQUENCE [LARGE SCALE GENOMIC DNA]</scope>
    <source>
        <strain evidence="4 5">TBZ30</strain>
    </source>
</reference>
<comment type="caution">
    <text evidence="4">The sequence shown here is derived from an EMBL/GenBank/DDBJ whole genome shotgun (WGS) entry which is preliminary data.</text>
</comment>
<comment type="caution">
    <text evidence="2">Lacks conserved residue(s) required for the propagation of feature annotation.</text>
</comment>
<evidence type="ECO:0000256" key="3">
    <source>
        <dbReference type="PIRNR" id="PIRNR002070"/>
    </source>
</evidence>
<dbReference type="PANTHER" id="PTHR10302">
    <property type="entry name" value="SINGLE-STRANDED DNA-BINDING PROTEIN"/>
    <property type="match status" value="1"/>
</dbReference>
<dbReference type="SUPFAM" id="SSF50249">
    <property type="entry name" value="Nucleic acid-binding proteins"/>
    <property type="match status" value="1"/>
</dbReference>
<evidence type="ECO:0000313" key="4">
    <source>
        <dbReference type="EMBL" id="OOQ60084.1"/>
    </source>
</evidence>
<keyword evidence="5" id="KW-1185">Reference proteome</keyword>
<dbReference type="GO" id="GO:0003697">
    <property type="term" value="F:single-stranded DNA binding"/>
    <property type="evidence" value="ECO:0007669"/>
    <property type="project" value="UniProtKB-UniRule"/>
</dbReference>